<keyword evidence="4" id="KW-1185">Reference proteome</keyword>
<dbReference type="PROSITE" id="PS51746">
    <property type="entry name" value="PPM_2"/>
    <property type="match status" value="1"/>
</dbReference>
<comment type="caution">
    <text evidence="3">The sequence shown here is derived from an EMBL/GenBank/DDBJ whole genome shotgun (WGS) entry which is preliminary data.</text>
</comment>
<sequence>MSEPTSASRLQCPSCGAEVQPYESFCEACGGELDPTAEPPGEFVDDVPVHLSRSVRAQSPDLGFDQQRRPCAECGATVSVDGYCEVCGTKATLPRDHFSESPAGWLAGTSDLGLRHQRNEDAMALAAEEPPGSLGVLVVCDGVSTAPDSDVASLAAARAARDLLVSTRPSGLGTAASANAAAVQTMVDAAATANAAVVGSSTVPVDAAHAPSCTFVAATVHDGLITWGSLGDSRIYWIADSGASALITTDDSVAQARIAMGVDRATAENGPGAHAITKWLGADAPDLSPQTGQFAAPGPGWLLVCSDGLWNYASSPEELERVFAEAVLADPPTNHNPLALSRLLVAWARDQGGRDNITVALARFGNAQWQGPVRTTGQAEPSPLESDSPTRSNRPPHPPVDNVPPPAPAVPRTAPEPVPARALPTEETS</sequence>
<dbReference type="EMBL" id="SOAW01000001">
    <property type="protein sequence ID" value="TDT33719.1"/>
    <property type="molecule type" value="Genomic_DNA"/>
</dbReference>
<evidence type="ECO:0000313" key="4">
    <source>
        <dbReference type="Proteomes" id="UP000295371"/>
    </source>
</evidence>
<evidence type="ECO:0000256" key="1">
    <source>
        <dbReference type="SAM" id="MobiDB-lite"/>
    </source>
</evidence>
<feature type="compositionally biased region" description="Polar residues" evidence="1">
    <location>
        <begin position="370"/>
        <end position="393"/>
    </location>
</feature>
<name>A0A4R7JBB4_9ACTN</name>
<dbReference type="Pfam" id="PF13672">
    <property type="entry name" value="PP2C_2"/>
    <property type="match status" value="1"/>
</dbReference>
<evidence type="ECO:0000313" key="3">
    <source>
        <dbReference type="EMBL" id="TDT33719.1"/>
    </source>
</evidence>
<accession>A0A4R7JBB4</accession>
<feature type="compositionally biased region" description="Pro residues" evidence="1">
    <location>
        <begin position="395"/>
        <end position="418"/>
    </location>
</feature>
<dbReference type="RefSeq" id="WP_243831774.1">
    <property type="nucleotide sequence ID" value="NZ_CP171129.1"/>
</dbReference>
<dbReference type="SMART" id="SM00331">
    <property type="entry name" value="PP2C_SIG"/>
    <property type="match status" value="1"/>
</dbReference>
<organism evidence="3 4">
    <name type="scientific">Naumannella halotolerans</name>
    <dbReference type="NCBI Taxonomy" id="993414"/>
    <lineage>
        <taxon>Bacteria</taxon>
        <taxon>Bacillati</taxon>
        <taxon>Actinomycetota</taxon>
        <taxon>Actinomycetes</taxon>
        <taxon>Propionibacteriales</taxon>
        <taxon>Propionibacteriaceae</taxon>
        <taxon>Naumannella</taxon>
    </lineage>
</organism>
<dbReference type="Proteomes" id="UP000295371">
    <property type="component" value="Unassembled WGS sequence"/>
</dbReference>
<dbReference type="InterPro" id="IPR036457">
    <property type="entry name" value="PPM-type-like_dom_sf"/>
</dbReference>
<proteinExistence type="predicted"/>
<feature type="domain" description="PPM-type phosphatase" evidence="2">
    <location>
        <begin position="95"/>
        <end position="364"/>
    </location>
</feature>
<dbReference type="CDD" id="cd00143">
    <property type="entry name" value="PP2Cc"/>
    <property type="match status" value="1"/>
</dbReference>
<dbReference type="InterPro" id="IPR001932">
    <property type="entry name" value="PPM-type_phosphatase-like_dom"/>
</dbReference>
<dbReference type="AlphaFoldDB" id="A0A4R7JBB4"/>
<feature type="region of interest" description="Disordered" evidence="1">
    <location>
        <begin position="370"/>
        <end position="429"/>
    </location>
</feature>
<dbReference type="Gene3D" id="3.60.40.10">
    <property type="entry name" value="PPM-type phosphatase domain"/>
    <property type="match status" value="1"/>
</dbReference>
<protein>
    <submittedName>
        <fullName evidence="3">Serine/threonine protein phosphatase PrpC</fullName>
    </submittedName>
</protein>
<gene>
    <name evidence="3" type="ORF">CLV29_1346</name>
</gene>
<dbReference type="SUPFAM" id="SSF81606">
    <property type="entry name" value="PP2C-like"/>
    <property type="match status" value="1"/>
</dbReference>
<reference evidence="3 4" key="1">
    <citation type="submission" date="2019-03" db="EMBL/GenBank/DDBJ databases">
        <title>Genomic Encyclopedia of Archaeal and Bacterial Type Strains, Phase II (KMG-II): from individual species to whole genera.</title>
        <authorList>
            <person name="Goeker M."/>
        </authorList>
    </citation>
    <scope>NUCLEOTIDE SEQUENCE [LARGE SCALE GENOMIC DNA]</scope>
    <source>
        <strain evidence="3 4">DSM 24323</strain>
    </source>
</reference>
<dbReference type="SMART" id="SM00332">
    <property type="entry name" value="PP2Cc"/>
    <property type="match status" value="1"/>
</dbReference>
<evidence type="ECO:0000259" key="2">
    <source>
        <dbReference type="PROSITE" id="PS51746"/>
    </source>
</evidence>